<dbReference type="AlphaFoldDB" id="A0A6H9YKC5"/>
<dbReference type="RefSeq" id="WP_151566140.1">
    <property type="nucleotide sequence ID" value="NZ_WBMT01000019.1"/>
</dbReference>
<keyword evidence="1" id="KW-0732">Signal</keyword>
<keyword evidence="3" id="KW-1185">Reference proteome</keyword>
<feature type="chain" id="PRO_5038839942" evidence="1">
    <location>
        <begin position="30"/>
        <end position="391"/>
    </location>
</feature>
<dbReference type="EMBL" id="WBMT01000019">
    <property type="protein sequence ID" value="KAB2343337.1"/>
    <property type="molecule type" value="Genomic_DNA"/>
</dbReference>
<reference evidence="2 3" key="1">
    <citation type="submission" date="2019-09" db="EMBL/GenBank/DDBJ databases">
        <title>Actinomadura physcomitrii sp. nov., a novel actinomycete isolated from moss [Physcomitrium sphaericum (Ludw) Fuernr].</title>
        <authorList>
            <person name="Zhuang X."/>
            <person name="Liu C."/>
        </authorList>
    </citation>
    <scope>NUCLEOTIDE SEQUENCE [LARGE SCALE GENOMIC DNA]</scope>
    <source>
        <strain evidence="2 3">HMC1</strain>
    </source>
</reference>
<dbReference type="OrthoDB" id="5482597at2"/>
<accession>A0A6H9YKC5</accession>
<protein>
    <submittedName>
        <fullName evidence="2">DUF5005 domain-containing protein</fullName>
    </submittedName>
</protein>
<name>A0A6H9YKC5_9ACTN</name>
<organism evidence="2 3">
    <name type="scientific">Actinomadura rudentiformis</name>
    <dbReference type="NCBI Taxonomy" id="359158"/>
    <lineage>
        <taxon>Bacteria</taxon>
        <taxon>Bacillati</taxon>
        <taxon>Actinomycetota</taxon>
        <taxon>Actinomycetes</taxon>
        <taxon>Streptosporangiales</taxon>
        <taxon>Thermomonosporaceae</taxon>
        <taxon>Actinomadura</taxon>
    </lineage>
</organism>
<feature type="signal peptide" evidence="1">
    <location>
        <begin position="1"/>
        <end position="29"/>
    </location>
</feature>
<gene>
    <name evidence="2" type="ORF">F8566_34945</name>
</gene>
<evidence type="ECO:0000256" key="1">
    <source>
        <dbReference type="SAM" id="SignalP"/>
    </source>
</evidence>
<evidence type="ECO:0000313" key="3">
    <source>
        <dbReference type="Proteomes" id="UP000468735"/>
    </source>
</evidence>
<comment type="caution">
    <text evidence="2">The sequence shown here is derived from an EMBL/GenBank/DDBJ whole genome shotgun (WGS) entry which is preliminary data.</text>
</comment>
<sequence length="391" mass="41918">MRSLSLHAARTTVASALLATVFLAPPASASAAAAAPVCNGSTAPTFGTASPYTSLNNAFTTYGNSNARLDDWTGADSTYSVKLPDGRTVFGFSDTFLGEVNDGRRPLTIADGGTTPFPNNTFVVRSTSGAMTTAHGGTVANPTALLPPRAPSHVYWAADMTMNGGELQQPYREYWIRGAWDVKFTKNVLARFSTSNLNQPVSVTDLPSSRQIMWGSALLKDGGYTYIYGTEDLGTAGKHLYIARVSGTDLRGTWTYLTSSGDFDSTSEAAAVRVLSGVSNEFSVSKRGNFYILLTQDTKDAFSTEIDTYLSCSPAGPFTDEKTVYRTPETGAGNPNIYTYNAHAHASMTTSNNIVVSYNVNSLDTTEGTENDNYKNVSIYRPRFINLPVSG</sequence>
<proteinExistence type="predicted"/>
<dbReference type="Proteomes" id="UP000468735">
    <property type="component" value="Unassembled WGS sequence"/>
</dbReference>
<evidence type="ECO:0000313" key="2">
    <source>
        <dbReference type="EMBL" id="KAB2343337.1"/>
    </source>
</evidence>